<evidence type="ECO:0000256" key="1">
    <source>
        <dbReference type="SAM" id="MobiDB-lite"/>
    </source>
</evidence>
<reference evidence="3" key="3">
    <citation type="submission" date="2015-06" db="UniProtKB">
        <authorList>
            <consortium name="EnsemblMetazoa"/>
        </authorList>
    </citation>
    <scope>IDENTIFICATION</scope>
</reference>
<dbReference type="EnsemblMetazoa" id="HelroT167964">
    <property type="protein sequence ID" value="HelroP167964"/>
    <property type="gene ID" value="HelroG167964"/>
</dbReference>
<keyword evidence="4" id="KW-1185">Reference proteome</keyword>
<dbReference type="EMBL" id="KB095905">
    <property type="protein sequence ID" value="ESO10105.1"/>
    <property type="molecule type" value="Genomic_DNA"/>
</dbReference>
<reference evidence="2 4" key="2">
    <citation type="journal article" date="2013" name="Nature">
        <title>Insights into bilaterian evolution from three spiralian genomes.</title>
        <authorList>
            <person name="Simakov O."/>
            <person name="Marletaz F."/>
            <person name="Cho S.J."/>
            <person name="Edsinger-Gonzales E."/>
            <person name="Havlak P."/>
            <person name="Hellsten U."/>
            <person name="Kuo D.H."/>
            <person name="Larsson T."/>
            <person name="Lv J."/>
            <person name="Arendt D."/>
            <person name="Savage R."/>
            <person name="Osoegawa K."/>
            <person name="de Jong P."/>
            <person name="Grimwood J."/>
            <person name="Chapman J.A."/>
            <person name="Shapiro H."/>
            <person name="Aerts A."/>
            <person name="Otillar R.P."/>
            <person name="Terry A.Y."/>
            <person name="Boore J.L."/>
            <person name="Grigoriev I.V."/>
            <person name="Lindberg D.R."/>
            <person name="Seaver E.C."/>
            <person name="Weisblat D.A."/>
            <person name="Putnam N.H."/>
            <person name="Rokhsar D.S."/>
        </authorList>
    </citation>
    <scope>NUCLEOTIDE SEQUENCE</scope>
</reference>
<evidence type="ECO:0000313" key="2">
    <source>
        <dbReference type="EMBL" id="ESO10105.1"/>
    </source>
</evidence>
<dbReference type="KEGG" id="hro:HELRODRAFT_167964"/>
<organism evidence="3 4">
    <name type="scientific">Helobdella robusta</name>
    <name type="common">Californian leech</name>
    <dbReference type="NCBI Taxonomy" id="6412"/>
    <lineage>
        <taxon>Eukaryota</taxon>
        <taxon>Metazoa</taxon>
        <taxon>Spiralia</taxon>
        <taxon>Lophotrochozoa</taxon>
        <taxon>Annelida</taxon>
        <taxon>Clitellata</taxon>
        <taxon>Hirudinea</taxon>
        <taxon>Rhynchobdellida</taxon>
        <taxon>Glossiphoniidae</taxon>
        <taxon>Helobdella</taxon>
    </lineage>
</organism>
<dbReference type="CTD" id="20202155"/>
<dbReference type="GeneID" id="20202155"/>
<protein>
    <submittedName>
        <fullName evidence="2 3">Uncharacterized protein</fullName>
    </submittedName>
</protein>
<dbReference type="Proteomes" id="UP000015101">
    <property type="component" value="Unassembled WGS sequence"/>
</dbReference>
<dbReference type="HOGENOM" id="CLU_1290218_0_0_1"/>
<dbReference type="AlphaFoldDB" id="T1F005"/>
<evidence type="ECO:0000313" key="4">
    <source>
        <dbReference type="Proteomes" id="UP000015101"/>
    </source>
</evidence>
<sequence>MYKDPCQPCNKRPFPCPKHAELALKPSEPRLPPTPVYPPAKRDKPGRERYKPELQQPKAESTEEFIRCKCPATTDKELIVKQIAPYKKLLDELVLNAYIFKMQKITLPPWLTKNSMLLLKKPYKFGRFGQSYMLLCCETEAETQYTFFIEWKLTIDTLMCPVTAAKPIQEQYEDYLTGHGCSSGEETEEKDCDEIVDQMENNQNPQKRNTVGKK</sequence>
<dbReference type="InParanoid" id="T1F005"/>
<dbReference type="EMBL" id="AMQM01002875">
    <property type="status" value="NOT_ANNOTATED_CDS"/>
    <property type="molecule type" value="Genomic_DNA"/>
</dbReference>
<feature type="compositionally biased region" description="Basic and acidic residues" evidence="1">
    <location>
        <begin position="40"/>
        <end position="52"/>
    </location>
</feature>
<proteinExistence type="predicted"/>
<name>T1F005_HELRO</name>
<accession>T1F005</accession>
<reference evidence="4" key="1">
    <citation type="submission" date="2012-12" db="EMBL/GenBank/DDBJ databases">
        <authorList>
            <person name="Hellsten U."/>
            <person name="Grimwood J."/>
            <person name="Chapman J.A."/>
            <person name="Shapiro H."/>
            <person name="Aerts A."/>
            <person name="Otillar R.P."/>
            <person name="Terry A.Y."/>
            <person name="Boore J.L."/>
            <person name="Simakov O."/>
            <person name="Marletaz F."/>
            <person name="Cho S.-J."/>
            <person name="Edsinger-Gonzales E."/>
            <person name="Havlak P."/>
            <person name="Kuo D.-H."/>
            <person name="Larsson T."/>
            <person name="Lv J."/>
            <person name="Arendt D."/>
            <person name="Savage R."/>
            <person name="Osoegawa K."/>
            <person name="de Jong P."/>
            <person name="Lindberg D.R."/>
            <person name="Seaver E.C."/>
            <person name="Weisblat D.A."/>
            <person name="Putnam N.H."/>
            <person name="Grigoriev I.V."/>
            <person name="Rokhsar D.S."/>
        </authorList>
    </citation>
    <scope>NUCLEOTIDE SEQUENCE</scope>
</reference>
<evidence type="ECO:0000313" key="3">
    <source>
        <dbReference type="EnsemblMetazoa" id="HelroP167964"/>
    </source>
</evidence>
<dbReference type="RefSeq" id="XP_009011919.1">
    <property type="nucleotide sequence ID" value="XM_009013671.1"/>
</dbReference>
<gene>
    <name evidence="3" type="primary">20202155</name>
    <name evidence="2" type="ORF">HELRODRAFT_167964</name>
</gene>
<feature type="region of interest" description="Disordered" evidence="1">
    <location>
        <begin position="25"/>
        <end position="58"/>
    </location>
</feature>
<feature type="compositionally biased region" description="Pro residues" evidence="1">
    <location>
        <begin position="29"/>
        <end position="38"/>
    </location>
</feature>